<accession>D4DMK4</accession>
<reference evidence="1 2" key="1">
    <citation type="submission" date="2010-02" db="EMBL/GenBank/DDBJ databases">
        <authorList>
            <person name="Weinstock G."/>
            <person name="Sodergren E."/>
            <person name="Clifton S."/>
            <person name="Fulton L."/>
            <person name="Fulton B."/>
            <person name="Courtney L."/>
            <person name="Fronick C."/>
            <person name="Harrison M."/>
            <person name="Strong C."/>
            <person name="Farmer C."/>
            <person name="Delahaunty K."/>
            <person name="Markovic C."/>
            <person name="Hall O."/>
            <person name="Minx P."/>
            <person name="Tomlinson C."/>
            <person name="Mitreva M."/>
            <person name="Nelson J."/>
            <person name="Hou S."/>
            <person name="Wollam A."/>
            <person name="Pepin K.H."/>
            <person name="Johnson M."/>
            <person name="Bhonagiri V."/>
            <person name="Zhang X."/>
            <person name="Suruliraj S."/>
            <person name="Warren W."/>
            <person name="Chinwalla A."/>
            <person name="Mardis E.R."/>
            <person name="Wilson R.K."/>
        </authorList>
    </citation>
    <scope>NUCLEOTIDE SEQUENCE [LARGE SCALE GENOMIC DNA]</scope>
    <source>
        <strain evidence="1 2">ATCC 29315</strain>
    </source>
</reference>
<evidence type="ECO:0000313" key="1">
    <source>
        <dbReference type="EMBL" id="EFE50921.1"/>
    </source>
</evidence>
<dbReference type="AlphaFoldDB" id="D4DMK4"/>
<dbReference type="Proteomes" id="UP000005536">
    <property type="component" value="Unassembled WGS sequence"/>
</dbReference>
<protein>
    <submittedName>
        <fullName evidence="1">Uncharacterized protein</fullName>
    </submittedName>
</protein>
<organism evidence="1 2">
    <name type="scientific">Neisseria elongata subsp. glycolytica ATCC 29315</name>
    <dbReference type="NCBI Taxonomy" id="546263"/>
    <lineage>
        <taxon>Bacteria</taxon>
        <taxon>Pseudomonadati</taxon>
        <taxon>Pseudomonadota</taxon>
        <taxon>Betaproteobacteria</taxon>
        <taxon>Neisseriales</taxon>
        <taxon>Neisseriaceae</taxon>
        <taxon>Neisseria</taxon>
    </lineage>
</organism>
<comment type="caution">
    <text evidence="1">The sequence shown here is derived from an EMBL/GenBank/DDBJ whole genome shotgun (WGS) entry which is preliminary data.</text>
</comment>
<dbReference type="EMBL" id="ADBF01000006">
    <property type="protein sequence ID" value="EFE50921.1"/>
    <property type="molecule type" value="Genomic_DNA"/>
</dbReference>
<name>D4DMK4_NEIEG</name>
<proteinExistence type="predicted"/>
<sequence length="42" mass="4428">MGNDIIPAFDYLTATVSSGRLKISIRTTTHDGAGVLPPCIKP</sequence>
<gene>
    <name evidence="1" type="ORF">NEIELOOT_00272</name>
</gene>
<evidence type="ECO:0000313" key="2">
    <source>
        <dbReference type="Proteomes" id="UP000005536"/>
    </source>
</evidence>